<feature type="transmembrane region" description="Helical" evidence="1">
    <location>
        <begin position="20"/>
        <end position="46"/>
    </location>
</feature>
<gene>
    <name evidence="2" type="ORF">HNQ40_002304</name>
</gene>
<keyword evidence="3" id="KW-1185">Reference proteome</keyword>
<evidence type="ECO:0000313" key="2">
    <source>
        <dbReference type="EMBL" id="MBB6430498.1"/>
    </source>
</evidence>
<accession>A0A7X0H7F4</accession>
<sequence>MNPLKKLPSLGTVSAGPSRVWVLLLMLSNTAVIIAAVLLLPYLVIIRSAWSKSTGRGWRVFVMVPVFAAAALAIACSPLFIPTGTPLRLPTQDAFGIGPDPLLVTTIMILNDGMIIGLGLFPLSLASMRINRMNRNRQQA</sequence>
<reference evidence="2 3" key="1">
    <citation type="submission" date="2020-08" db="EMBL/GenBank/DDBJ databases">
        <title>Genomic Encyclopedia of Type Strains, Phase IV (KMG-IV): sequencing the most valuable type-strain genomes for metagenomic binning, comparative biology and taxonomic classification.</title>
        <authorList>
            <person name="Goeker M."/>
        </authorList>
    </citation>
    <scope>NUCLEOTIDE SEQUENCE [LARGE SCALE GENOMIC DNA]</scope>
    <source>
        <strain evidence="2 3">DSM 103725</strain>
    </source>
</reference>
<dbReference type="Proteomes" id="UP000541810">
    <property type="component" value="Unassembled WGS sequence"/>
</dbReference>
<organism evidence="2 3">
    <name type="scientific">Algisphaera agarilytica</name>
    <dbReference type="NCBI Taxonomy" id="1385975"/>
    <lineage>
        <taxon>Bacteria</taxon>
        <taxon>Pseudomonadati</taxon>
        <taxon>Planctomycetota</taxon>
        <taxon>Phycisphaerae</taxon>
        <taxon>Phycisphaerales</taxon>
        <taxon>Phycisphaeraceae</taxon>
        <taxon>Algisphaera</taxon>
    </lineage>
</organism>
<keyword evidence="1" id="KW-0472">Membrane</keyword>
<dbReference type="RefSeq" id="WP_184678012.1">
    <property type="nucleotide sequence ID" value="NZ_JACHGY010000001.1"/>
</dbReference>
<comment type="caution">
    <text evidence="2">The sequence shown here is derived from an EMBL/GenBank/DDBJ whole genome shotgun (WGS) entry which is preliminary data.</text>
</comment>
<evidence type="ECO:0000313" key="3">
    <source>
        <dbReference type="Proteomes" id="UP000541810"/>
    </source>
</evidence>
<feature type="transmembrane region" description="Helical" evidence="1">
    <location>
        <begin position="101"/>
        <end position="125"/>
    </location>
</feature>
<evidence type="ECO:0000256" key="1">
    <source>
        <dbReference type="SAM" id="Phobius"/>
    </source>
</evidence>
<protein>
    <submittedName>
        <fullName evidence="2">Uncharacterized protein</fullName>
    </submittedName>
</protein>
<proteinExistence type="predicted"/>
<dbReference type="EMBL" id="JACHGY010000001">
    <property type="protein sequence ID" value="MBB6430498.1"/>
    <property type="molecule type" value="Genomic_DNA"/>
</dbReference>
<dbReference type="AlphaFoldDB" id="A0A7X0H7F4"/>
<keyword evidence="1" id="KW-0812">Transmembrane</keyword>
<feature type="transmembrane region" description="Helical" evidence="1">
    <location>
        <begin position="58"/>
        <end position="81"/>
    </location>
</feature>
<name>A0A7X0H7F4_9BACT</name>
<keyword evidence="1" id="KW-1133">Transmembrane helix</keyword>